<keyword evidence="2" id="KW-1185">Reference proteome</keyword>
<evidence type="ECO:0000313" key="1">
    <source>
        <dbReference type="EMBL" id="KAK3689801.1"/>
    </source>
</evidence>
<feature type="non-terminal residue" evidence="1">
    <location>
        <position position="1"/>
    </location>
</feature>
<name>A0AAE0XC82_9PEZI</name>
<dbReference type="Proteomes" id="UP001270362">
    <property type="component" value="Unassembled WGS sequence"/>
</dbReference>
<accession>A0AAE0XC82</accession>
<feature type="non-terminal residue" evidence="1">
    <location>
        <position position="236"/>
    </location>
</feature>
<reference evidence="1" key="2">
    <citation type="submission" date="2023-06" db="EMBL/GenBank/DDBJ databases">
        <authorList>
            <consortium name="Lawrence Berkeley National Laboratory"/>
            <person name="Haridas S."/>
            <person name="Hensen N."/>
            <person name="Bonometti L."/>
            <person name="Westerberg I."/>
            <person name="Brannstrom I.O."/>
            <person name="Guillou S."/>
            <person name="Cros-Aarteil S."/>
            <person name="Calhoun S."/>
            <person name="Kuo A."/>
            <person name="Mondo S."/>
            <person name="Pangilinan J."/>
            <person name="Riley R."/>
            <person name="Labutti K."/>
            <person name="Andreopoulos B."/>
            <person name="Lipzen A."/>
            <person name="Chen C."/>
            <person name="Yanf M."/>
            <person name="Daum C."/>
            <person name="Ng V."/>
            <person name="Clum A."/>
            <person name="Steindorff A."/>
            <person name="Ohm R."/>
            <person name="Martin F."/>
            <person name="Silar P."/>
            <person name="Natvig D."/>
            <person name="Lalanne C."/>
            <person name="Gautier V."/>
            <person name="Ament-Velasquez S.L."/>
            <person name="Kruys A."/>
            <person name="Hutchinson M.I."/>
            <person name="Powell A.J."/>
            <person name="Barry K."/>
            <person name="Miller A.N."/>
            <person name="Grigoriev I.V."/>
            <person name="Debuchy R."/>
            <person name="Gladieux P."/>
            <person name="Thoren M.H."/>
            <person name="Johannesson H."/>
        </authorList>
    </citation>
    <scope>NUCLEOTIDE SEQUENCE</scope>
    <source>
        <strain evidence="1">CBS 314.62</strain>
    </source>
</reference>
<dbReference type="EMBL" id="JAULSO010000002">
    <property type="protein sequence ID" value="KAK3689801.1"/>
    <property type="molecule type" value="Genomic_DNA"/>
</dbReference>
<dbReference type="AlphaFoldDB" id="A0AAE0XC82"/>
<organism evidence="1 2">
    <name type="scientific">Podospora appendiculata</name>
    <dbReference type="NCBI Taxonomy" id="314037"/>
    <lineage>
        <taxon>Eukaryota</taxon>
        <taxon>Fungi</taxon>
        <taxon>Dikarya</taxon>
        <taxon>Ascomycota</taxon>
        <taxon>Pezizomycotina</taxon>
        <taxon>Sordariomycetes</taxon>
        <taxon>Sordariomycetidae</taxon>
        <taxon>Sordariales</taxon>
        <taxon>Podosporaceae</taxon>
        <taxon>Podospora</taxon>
    </lineage>
</organism>
<gene>
    <name evidence="1" type="ORF">B0T22DRAFT_358206</name>
</gene>
<reference evidence="1" key="1">
    <citation type="journal article" date="2023" name="Mol. Phylogenet. Evol.">
        <title>Genome-scale phylogeny and comparative genomics of the fungal order Sordariales.</title>
        <authorList>
            <person name="Hensen N."/>
            <person name="Bonometti L."/>
            <person name="Westerberg I."/>
            <person name="Brannstrom I.O."/>
            <person name="Guillou S."/>
            <person name="Cros-Aarteil S."/>
            <person name="Calhoun S."/>
            <person name="Haridas S."/>
            <person name="Kuo A."/>
            <person name="Mondo S."/>
            <person name="Pangilinan J."/>
            <person name="Riley R."/>
            <person name="LaButti K."/>
            <person name="Andreopoulos B."/>
            <person name="Lipzen A."/>
            <person name="Chen C."/>
            <person name="Yan M."/>
            <person name="Daum C."/>
            <person name="Ng V."/>
            <person name="Clum A."/>
            <person name="Steindorff A."/>
            <person name="Ohm R.A."/>
            <person name="Martin F."/>
            <person name="Silar P."/>
            <person name="Natvig D.O."/>
            <person name="Lalanne C."/>
            <person name="Gautier V."/>
            <person name="Ament-Velasquez S.L."/>
            <person name="Kruys A."/>
            <person name="Hutchinson M.I."/>
            <person name="Powell A.J."/>
            <person name="Barry K."/>
            <person name="Miller A.N."/>
            <person name="Grigoriev I.V."/>
            <person name="Debuchy R."/>
            <person name="Gladieux P."/>
            <person name="Hiltunen Thoren M."/>
            <person name="Johannesson H."/>
        </authorList>
    </citation>
    <scope>NUCLEOTIDE SEQUENCE</scope>
    <source>
        <strain evidence="1">CBS 314.62</strain>
    </source>
</reference>
<protein>
    <submittedName>
        <fullName evidence="1">Uncharacterized protein</fullName>
    </submittedName>
</protein>
<comment type="caution">
    <text evidence="1">The sequence shown here is derived from an EMBL/GenBank/DDBJ whole genome shotgun (WGS) entry which is preliminary data.</text>
</comment>
<sequence>DWTREGTLTLPRARYLRGTGPRSLAAMSARIVADNIGAISEAMLDPLTTPRAVIWRIYQDLAPRGLTFHAWKLLSKLLVVPHSNTPPPTPLLHFTTTLTNPQHDLHIYTTPLTSPTSHFLARLKIDRIAHIQPNDLLTLTDLPNLSLLDLTEAHPSSPDESAGRVTDNLARGWSEKPHAFPALQTLRLWGCKALSHRSLRYMAVFPTLVVYSASGPEQQWALAAGVTRKLGWEEVD</sequence>
<evidence type="ECO:0000313" key="2">
    <source>
        <dbReference type="Proteomes" id="UP001270362"/>
    </source>
</evidence>
<proteinExistence type="predicted"/>